<dbReference type="InterPro" id="IPR024983">
    <property type="entry name" value="CHAT_dom"/>
</dbReference>
<evidence type="ECO:0000313" key="4">
    <source>
        <dbReference type="Proteomes" id="UP000007993"/>
    </source>
</evidence>
<dbReference type="Proteomes" id="UP000007993">
    <property type="component" value="Unassembled WGS sequence"/>
</dbReference>
<evidence type="ECO:0000313" key="3">
    <source>
        <dbReference type="EMBL" id="EKK02922.1"/>
    </source>
</evidence>
<feature type="region of interest" description="Disordered" evidence="1">
    <location>
        <begin position="871"/>
        <end position="900"/>
    </location>
</feature>
<dbReference type="Pfam" id="PF12770">
    <property type="entry name" value="CHAT"/>
    <property type="match status" value="1"/>
</dbReference>
<accession>K5D856</accession>
<sequence>MTSKLASRRRIPTMQPWQKTIYRNLIHDERDLLRGGVERLLAVDEPHLSKMQIKWISDYFHLVRTDAMTQPRYSHNECVDELGEVVGDFVHYVVEVRLLERIHHDLWSEKRDHLDPTNVRLNSLIEGAQQRGLVEIEAMAEAWLSEMCERRKEQTKRVKHLARSMDLAKAIKDEEALVRLVPRYYANIGIQWGKLFERIEWIRTAVLQTITLSKRLAQSDDKHVLKKVLELLPRLHHNVIHLGEVTIAEQVATITCDLASRVPEPDVWKGVAFCQFTTASSLTEAGFYNRGESMLDKLEETLQLKKIPRDLKTSLQTRLVLLRLRLLEKRERYLEFTQVFDQVCSEYLADYEFYLKLLTMAVRVSYEDQHEEFIRQVLPPLAETCCDMMIHADTCGSYVESSALSAELIGKHLTPSLMRAQLAIAQGVHEYDFENSVGIYPAYDHLSNTRIFSETFMASSGWQTPEYNLAYGETHLALGKHLQQLGEHHSSLFNFRFAIVVGEKTGWTHDTIEARVPSILDALSASVEAHLLCGLVDQALGDQVQAERIAKAADERGQMFSAVTRASIMRCRSWILLHQGRLIDALHHATECWNFLVMEFEEGRAARSKFREMVKIVELISLITIDAPNEALEWFRNLTEVFEAPEVAETIEGQRAKSVLLSIEAMLLAEAGNCDDALAACDAFDARVEKINSKRFFLGCINARIKTAKAVAISLSTDLSSAGKLWIEAAHAWSSNFRFSYPLERAHCYLNAAESLVSQIKASHEDADFHEASLWSQQAIESIAIMRQFVSDPLKRLSIQKKWLRAYEIQAELFHLSRGTDYFGWNLRTYLQNSEAVRCRASTDLLGAPIIAEGDCPPWLKEQFEASRTSIQGHAVAKTSGDPNSPYSLPPNLREPPINDGEEVALSEDDLEDRIHQFVMAQRSIQQNTFRNVSDDAEVGVKDVDEIRSLLPPRTALLNFDVKARFTTVIVFTCEGYCVRKLDDFNRSTCGELAKRWRSGYEQSRDKDQMPDLAKWNQVLDDVLVDVSKSVLQPILNELVGVDSICIVPNRELHIFPWHALPIGGTARLIDVFDVSTVPSLTILKHLYGLPEQCGEGLLMAAKRRDQQLASMEGIGLGKLLEIPCRASGSIGLEDLVQQSRKASIWHYAGHAGHREENPLESPLTNVTPEKTDLKLRDVCSRFSFPAMQLATISGCETAMLIPNDLDEYVSFPLAFHCAGARNVISCLWCADQFACPLFFLQFYRNLQSGLSISAAHRGAIRWLRGEGEGSLKTIGDVRHELEQSFWTHAERKSSRNAWERRFNEWVDEDQETAPFADTALWAPFTCSGLAWRYVSITPSKAVMK</sequence>
<protein>
    <recommendedName>
        <fullName evidence="2">CHAT domain-containing protein</fullName>
    </recommendedName>
</protein>
<dbReference type="EMBL" id="AMCW01000040">
    <property type="protein sequence ID" value="EKK02922.1"/>
    <property type="molecule type" value="Genomic_DNA"/>
</dbReference>
<feature type="domain" description="CHAT" evidence="2">
    <location>
        <begin position="1030"/>
        <end position="1329"/>
    </location>
</feature>
<dbReference type="PATRIC" id="fig|993517.3.peg.1760"/>
<gene>
    <name evidence="3" type="ORF">RBSH_01615</name>
</gene>
<organism evidence="3 4">
    <name type="scientific">Rhodopirellula baltica SH28</name>
    <dbReference type="NCBI Taxonomy" id="993517"/>
    <lineage>
        <taxon>Bacteria</taxon>
        <taxon>Pseudomonadati</taxon>
        <taxon>Planctomycetota</taxon>
        <taxon>Planctomycetia</taxon>
        <taxon>Pirellulales</taxon>
        <taxon>Pirellulaceae</taxon>
        <taxon>Rhodopirellula</taxon>
    </lineage>
</organism>
<evidence type="ECO:0000259" key="2">
    <source>
        <dbReference type="Pfam" id="PF12770"/>
    </source>
</evidence>
<evidence type="ECO:0000256" key="1">
    <source>
        <dbReference type="SAM" id="MobiDB-lite"/>
    </source>
</evidence>
<reference evidence="3 4" key="1">
    <citation type="journal article" date="2013" name="Mar. Genomics">
        <title>Expression of sulfatases in Rhodopirellula baltica and the diversity of sulfatases in the genus Rhodopirellula.</title>
        <authorList>
            <person name="Wegner C.E."/>
            <person name="Richter-Heitmann T."/>
            <person name="Klindworth A."/>
            <person name="Klockow C."/>
            <person name="Richter M."/>
            <person name="Achstetter T."/>
            <person name="Glockner F.O."/>
            <person name="Harder J."/>
        </authorList>
    </citation>
    <scope>NUCLEOTIDE SEQUENCE [LARGE SCALE GENOMIC DNA]</scope>
    <source>
        <strain evidence="3 4">SH28</strain>
    </source>
</reference>
<name>K5D856_RHOBT</name>
<proteinExistence type="predicted"/>
<comment type="caution">
    <text evidence="3">The sequence shown here is derived from an EMBL/GenBank/DDBJ whole genome shotgun (WGS) entry which is preliminary data.</text>
</comment>